<dbReference type="InterPro" id="IPR021858">
    <property type="entry name" value="Fun_TF"/>
</dbReference>
<dbReference type="Proteomes" id="UP001301769">
    <property type="component" value="Unassembled WGS sequence"/>
</dbReference>
<dbReference type="Pfam" id="PF11951">
    <property type="entry name" value="Fungal_trans_2"/>
    <property type="match status" value="1"/>
</dbReference>
<organism evidence="4 5">
    <name type="scientific">Rhypophila decipiens</name>
    <dbReference type="NCBI Taxonomy" id="261697"/>
    <lineage>
        <taxon>Eukaryota</taxon>
        <taxon>Fungi</taxon>
        <taxon>Dikarya</taxon>
        <taxon>Ascomycota</taxon>
        <taxon>Pezizomycotina</taxon>
        <taxon>Sordariomycetes</taxon>
        <taxon>Sordariomycetidae</taxon>
        <taxon>Sordariales</taxon>
        <taxon>Naviculisporaceae</taxon>
        <taxon>Rhypophila</taxon>
    </lineage>
</organism>
<evidence type="ECO:0000256" key="1">
    <source>
        <dbReference type="ARBA" id="ARBA00023242"/>
    </source>
</evidence>
<feature type="region of interest" description="Disordered" evidence="2">
    <location>
        <begin position="471"/>
        <end position="497"/>
    </location>
</feature>
<dbReference type="PANTHER" id="PTHR47784">
    <property type="entry name" value="STEROL UPTAKE CONTROL PROTEIN 2"/>
    <property type="match status" value="1"/>
</dbReference>
<dbReference type="Gene3D" id="4.10.240.10">
    <property type="entry name" value="Zn(2)-C6 fungal-type DNA-binding domain"/>
    <property type="match status" value="1"/>
</dbReference>
<evidence type="ECO:0000313" key="5">
    <source>
        <dbReference type="Proteomes" id="UP001301769"/>
    </source>
</evidence>
<keyword evidence="5" id="KW-1185">Reference proteome</keyword>
<dbReference type="PROSITE" id="PS50048">
    <property type="entry name" value="ZN2_CY6_FUNGAL_2"/>
    <property type="match status" value="1"/>
</dbReference>
<gene>
    <name evidence="4" type="ORF">QBC37DRAFT_74411</name>
</gene>
<dbReference type="Pfam" id="PF00172">
    <property type="entry name" value="Zn_clus"/>
    <property type="match status" value="1"/>
</dbReference>
<accession>A0AAN6YK01</accession>
<dbReference type="EMBL" id="MU858046">
    <property type="protein sequence ID" value="KAK4219930.1"/>
    <property type="molecule type" value="Genomic_DNA"/>
</dbReference>
<evidence type="ECO:0000313" key="4">
    <source>
        <dbReference type="EMBL" id="KAK4219930.1"/>
    </source>
</evidence>
<evidence type="ECO:0000256" key="2">
    <source>
        <dbReference type="SAM" id="MobiDB-lite"/>
    </source>
</evidence>
<comment type="caution">
    <text evidence="4">The sequence shown here is derived from an EMBL/GenBank/DDBJ whole genome shotgun (WGS) entry which is preliminary data.</text>
</comment>
<dbReference type="GO" id="GO:0001228">
    <property type="term" value="F:DNA-binding transcription activator activity, RNA polymerase II-specific"/>
    <property type="evidence" value="ECO:0007669"/>
    <property type="project" value="TreeGrafter"/>
</dbReference>
<feature type="domain" description="Zn(2)-C6 fungal-type" evidence="3">
    <location>
        <begin position="12"/>
        <end position="42"/>
    </location>
</feature>
<proteinExistence type="predicted"/>
<dbReference type="InterPro" id="IPR053157">
    <property type="entry name" value="Sterol_Uptake_Regulator"/>
</dbReference>
<feature type="compositionally biased region" description="Low complexity" evidence="2">
    <location>
        <begin position="71"/>
        <end position="85"/>
    </location>
</feature>
<dbReference type="PROSITE" id="PS00463">
    <property type="entry name" value="ZN2_CY6_FUNGAL_1"/>
    <property type="match status" value="1"/>
</dbReference>
<evidence type="ECO:0000259" key="3">
    <source>
        <dbReference type="PROSITE" id="PS50048"/>
    </source>
</evidence>
<reference evidence="4" key="1">
    <citation type="journal article" date="2023" name="Mol. Phylogenet. Evol.">
        <title>Genome-scale phylogeny and comparative genomics of the fungal order Sordariales.</title>
        <authorList>
            <person name="Hensen N."/>
            <person name="Bonometti L."/>
            <person name="Westerberg I."/>
            <person name="Brannstrom I.O."/>
            <person name="Guillou S."/>
            <person name="Cros-Aarteil S."/>
            <person name="Calhoun S."/>
            <person name="Haridas S."/>
            <person name="Kuo A."/>
            <person name="Mondo S."/>
            <person name="Pangilinan J."/>
            <person name="Riley R."/>
            <person name="LaButti K."/>
            <person name="Andreopoulos B."/>
            <person name="Lipzen A."/>
            <person name="Chen C."/>
            <person name="Yan M."/>
            <person name="Daum C."/>
            <person name="Ng V."/>
            <person name="Clum A."/>
            <person name="Steindorff A."/>
            <person name="Ohm R.A."/>
            <person name="Martin F."/>
            <person name="Silar P."/>
            <person name="Natvig D.O."/>
            <person name="Lalanne C."/>
            <person name="Gautier V."/>
            <person name="Ament-Velasquez S.L."/>
            <person name="Kruys A."/>
            <person name="Hutchinson M.I."/>
            <person name="Powell A.J."/>
            <person name="Barry K."/>
            <person name="Miller A.N."/>
            <person name="Grigoriev I.V."/>
            <person name="Debuchy R."/>
            <person name="Gladieux P."/>
            <person name="Hiltunen Thoren M."/>
            <person name="Johannesson H."/>
        </authorList>
    </citation>
    <scope>NUCLEOTIDE SEQUENCE</scope>
    <source>
        <strain evidence="4">PSN293</strain>
    </source>
</reference>
<dbReference type="CDD" id="cd00067">
    <property type="entry name" value="GAL4"/>
    <property type="match status" value="1"/>
</dbReference>
<protein>
    <recommendedName>
        <fullName evidence="3">Zn(2)-C6 fungal-type domain-containing protein</fullName>
    </recommendedName>
</protein>
<sequence length="497" mass="54868">MMRRRHKKSRRGCLECKRRHIKCDETRPNCINCTTAERDCSYPAHSGSDGTSTAGHSPTASEGGPRNLSVSASPPMSSYATSSSNPTTAGLIYGGPGSGEIPQFTLGGLQEVNMGHMELFHHFITDSMMISACYPEISGEVIKTASVQHALREPFLMYQILSVSARHLCFLRPESSAFYQAQAMHLQSRALHLFNSLDVTAVGGYLQRSRGNLVSVYLFSLLVGIQSLSEMLSHRDHDFSAALARFLTYLRLHRGVNRLLDGHRHELAESEISPVLEMIGRPPPWLGGQRGHECDDLRRRILLVPDLRNEALDQILKAIDLLQFVIDGHLQLPQHPTCNLENRSHVLLSWPVLVGETFVELLESARPEALAVLGYYFVAMHYARDSVWMFCGSSGHYLLTLLSGYFGHGHNNKWADWIATPCQLLLEREDAQNLHVVGMEAAAGLFLSAPTSSPVAEHSISQHSTLSPVTHGLGHGHGHGHGHGLLGQQSGTSYWKP</sequence>
<keyword evidence="1" id="KW-0539">Nucleus</keyword>
<dbReference type="AlphaFoldDB" id="A0AAN6YK01"/>
<feature type="compositionally biased region" description="Polar residues" evidence="2">
    <location>
        <begin position="48"/>
        <end position="60"/>
    </location>
</feature>
<reference evidence="4" key="2">
    <citation type="submission" date="2023-05" db="EMBL/GenBank/DDBJ databases">
        <authorList>
            <consortium name="Lawrence Berkeley National Laboratory"/>
            <person name="Steindorff A."/>
            <person name="Hensen N."/>
            <person name="Bonometti L."/>
            <person name="Westerberg I."/>
            <person name="Brannstrom I.O."/>
            <person name="Guillou S."/>
            <person name="Cros-Aarteil S."/>
            <person name="Calhoun S."/>
            <person name="Haridas S."/>
            <person name="Kuo A."/>
            <person name="Mondo S."/>
            <person name="Pangilinan J."/>
            <person name="Riley R."/>
            <person name="Labutti K."/>
            <person name="Andreopoulos B."/>
            <person name="Lipzen A."/>
            <person name="Chen C."/>
            <person name="Yanf M."/>
            <person name="Daum C."/>
            <person name="Ng V."/>
            <person name="Clum A."/>
            <person name="Ohm R."/>
            <person name="Martin F."/>
            <person name="Silar P."/>
            <person name="Natvig D."/>
            <person name="Lalanne C."/>
            <person name="Gautier V."/>
            <person name="Ament-Velasquez S.L."/>
            <person name="Kruys A."/>
            <person name="Hutchinson M.I."/>
            <person name="Powell A.J."/>
            <person name="Barry K."/>
            <person name="Miller A.N."/>
            <person name="Grigoriev I.V."/>
            <person name="Debuchy R."/>
            <person name="Gladieux P."/>
            <person name="Thoren M.H."/>
            <person name="Johannesson H."/>
        </authorList>
    </citation>
    <scope>NUCLEOTIDE SEQUENCE</scope>
    <source>
        <strain evidence="4">PSN293</strain>
    </source>
</reference>
<name>A0AAN6YK01_9PEZI</name>
<dbReference type="InterPro" id="IPR036864">
    <property type="entry name" value="Zn2-C6_fun-type_DNA-bd_sf"/>
</dbReference>
<dbReference type="PANTHER" id="PTHR47784:SF4">
    <property type="entry name" value="ZN(II)2CYS6 TRANSCRIPTION FACTOR (EUROFUNG)"/>
    <property type="match status" value="1"/>
</dbReference>
<feature type="compositionally biased region" description="Polar residues" evidence="2">
    <location>
        <begin position="488"/>
        <end position="497"/>
    </location>
</feature>
<dbReference type="GO" id="GO:0008270">
    <property type="term" value="F:zinc ion binding"/>
    <property type="evidence" value="ECO:0007669"/>
    <property type="project" value="InterPro"/>
</dbReference>
<dbReference type="SUPFAM" id="SSF57701">
    <property type="entry name" value="Zn2/Cys6 DNA-binding domain"/>
    <property type="match status" value="1"/>
</dbReference>
<dbReference type="InterPro" id="IPR001138">
    <property type="entry name" value="Zn2Cys6_DnaBD"/>
</dbReference>
<feature type="region of interest" description="Disordered" evidence="2">
    <location>
        <begin position="42"/>
        <end position="85"/>
    </location>
</feature>
<dbReference type="SMART" id="SM00066">
    <property type="entry name" value="GAL4"/>
    <property type="match status" value="1"/>
</dbReference>